<organism evidence="2 3">
    <name type="scientific">Streptomyces hainanensis</name>
    <dbReference type="NCBI Taxonomy" id="402648"/>
    <lineage>
        <taxon>Bacteria</taxon>
        <taxon>Bacillati</taxon>
        <taxon>Actinomycetota</taxon>
        <taxon>Actinomycetes</taxon>
        <taxon>Kitasatosporales</taxon>
        <taxon>Streptomycetaceae</taxon>
        <taxon>Streptomyces</taxon>
    </lineage>
</organism>
<evidence type="ECO:0000259" key="1">
    <source>
        <dbReference type="Pfam" id="PF13472"/>
    </source>
</evidence>
<accession>A0A4R4T9Z5</accession>
<dbReference type="InterPro" id="IPR036514">
    <property type="entry name" value="SGNH_hydro_sf"/>
</dbReference>
<dbReference type="InterPro" id="IPR013830">
    <property type="entry name" value="SGNH_hydro"/>
</dbReference>
<keyword evidence="2" id="KW-0378">Hydrolase</keyword>
<dbReference type="Gene3D" id="3.40.50.1110">
    <property type="entry name" value="SGNH hydrolase"/>
    <property type="match status" value="1"/>
</dbReference>
<gene>
    <name evidence="2" type="ORF">E1283_16690</name>
</gene>
<dbReference type="CDD" id="cd01830">
    <property type="entry name" value="XynE_like"/>
    <property type="match status" value="1"/>
</dbReference>
<dbReference type="SUPFAM" id="SSF52266">
    <property type="entry name" value="SGNH hydrolase"/>
    <property type="match status" value="1"/>
</dbReference>
<dbReference type="PANTHER" id="PTHR43784">
    <property type="entry name" value="GDSL-LIKE LIPASE/ACYLHYDROLASE, PUTATIVE (AFU_ORTHOLOGUE AFUA_2G00820)-RELATED"/>
    <property type="match status" value="1"/>
</dbReference>
<dbReference type="RefSeq" id="WP_132818846.1">
    <property type="nucleotide sequence ID" value="NZ_SMKI01000161.1"/>
</dbReference>
<dbReference type="InterPro" id="IPR053140">
    <property type="entry name" value="GDSL_Rv0518-like"/>
</dbReference>
<dbReference type="AlphaFoldDB" id="A0A4R4T9Z5"/>
<reference evidence="2 3" key="1">
    <citation type="submission" date="2019-03" db="EMBL/GenBank/DDBJ databases">
        <title>Draft genome sequences of novel Actinobacteria.</title>
        <authorList>
            <person name="Sahin N."/>
            <person name="Ay H."/>
            <person name="Saygin H."/>
        </authorList>
    </citation>
    <scope>NUCLEOTIDE SEQUENCE [LARGE SCALE GENOMIC DNA]</scope>
    <source>
        <strain evidence="2 3">DSM 41900</strain>
    </source>
</reference>
<dbReference type="Proteomes" id="UP000295345">
    <property type="component" value="Unassembled WGS sequence"/>
</dbReference>
<comment type="caution">
    <text evidence="2">The sequence shown here is derived from an EMBL/GenBank/DDBJ whole genome shotgun (WGS) entry which is preliminary data.</text>
</comment>
<name>A0A4R4T9Z5_9ACTN</name>
<feature type="domain" description="SGNH hydrolase-type esterase" evidence="1">
    <location>
        <begin position="238"/>
        <end position="431"/>
    </location>
</feature>
<dbReference type="Pfam" id="PF13472">
    <property type="entry name" value="Lipase_GDSL_2"/>
    <property type="match status" value="1"/>
</dbReference>
<evidence type="ECO:0000313" key="3">
    <source>
        <dbReference type="Proteomes" id="UP000295345"/>
    </source>
</evidence>
<dbReference type="EMBL" id="SMKI01000161">
    <property type="protein sequence ID" value="TDC74158.1"/>
    <property type="molecule type" value="Genomic_DNA"/>
</dbReference>
<evidence type="ECO:0000313" key="2">
    <source>
        <dbReference type="EMBL" id="TDC74158.1"/>
    </source>
</evidence>
<dbReference type="PANTHER" id="PTHR43784:SF2">
    <property type="entry name" value="GDSL-LIKE LIPASE_ACYLHYDROLASE, PUTATIVE (AFU_ORTHOLOGUE AFUA_2G00820)-RELATED"/>
    <property type="match status" value="1"/>
</dbReference>
<dbReference type="GO" id="GO:0016787">
    <property type="term" value="F:hydrolase activity"/>
    <property type="evidence" value="ECO:0007669"/>
    <property type="project" value="UniProtKB-KW"/>
</dbReference>
<keyword evidence="3" id="KW-1185">Reference proteome</keyword>
<proteinExistence type="predicted"/>
<sequence>MRNLAPGRQRSRQRGTSWLGQLAAVGLLAVALIVASSAVGATGAGNTAPGGRHWVNTWTAMPQLTEPGNMPPAPFTQDGLVLADATLRQTVRVTVGGEHARLRFSNAFGGAPLPITAVSVALPRAGQAGVSAVEPGSTRQVTFQRQPSVTVPVGAQAVSDPLDLDLAPGTNLTVTVYLAEGQASNDITSHPGSRTASYLLAGDHVAADDLPGATRTDHWYFLSGVEVWSPSNTAAAVFVGDSLTDGRGSTTNGNDRWPDQLFDRLRDRRDTAGVAVLNQAAGGNRILDDGLGPNLLARIDRDVLATSGVSWLVVFEGINDIGTAPATPEAQRAVTGRLIAAYEQIVVRAHAQRIRVYGATLTPFGGNDLYDDPGGLREESRRAVNDWIRSSGRFDAVVDLDAAVRDPAAPERLLPAADVGDGLHLNPTGYRMLADAVPARLFRPAPLPVDFGFE</sequence>
<protein>
    <submittedName>
        <fullName evidence="2">SGNH/GDSL hydrolase family protein</fullName>
    </submittedName>
</protein>
<dbReference type="OrthoDB" id="1828825at2"/>